<feature type="region of interest" description="Disordered" evidence="2">
    <location>
        <begin position="1"/>
        <end position="63"/>
    </location>
</feature>
<feature type="region of interest" description="Disordered" evidence="2">
    <location>
        <begin position="256"/>
        <end position="339"/>
    </location>
</feature>
<sequence>MSSPITSAVSSTAASIESASPRPEAGEPWLPEPEELPNTPWYEEKSSNLRTSDIPNIHEKGGMSDDFEVVIPGPEERAHRPPRGFHSFYINQLEMGLRFLLPRFITALCQHIKISPSQLAPNSYSFLLALAVLLSYHEIPLIPYVFMQLIQIKRLGPGKFYLSHKGDHSFIKGNPSSHKGWMSRFFFVRRVGEKTGSVRCTGGTMSSPFLPEPHPEPQTWPPSSRLCTFSRKGVEFAGDLDERMGKADMLKAMKEEARATGEVGPPKKTTKKRKVPSSAKEGVQAERRKKSVSTSGTRPEETQERSRAPTPPKATPEETPAPTQAVPTAEDSSSRRRSERPPLLILPRIPWYPPRRRLWLPALLGPYCPVRSTCQNFDKALRQHAEAVAKLEELEAYRAQELEEAKTQQELLEAELIAEKEARVAEKEAMRAELEEAKARSEQEAERLKGEAREEFLKSPEFDVLLGKRAFSYFKDGFWGCLAQFRANGYSEEEHPASFLDLQQALAKLGDEEATEEGVEEEQEEGEIESGAEDNPPNSPHP</sequence>
<dbReference type="EMBL" id="KV000155">
    <property type="protein sequence ID" value="KZV40400.1"/>
    <property type="molecule type" value="Genomic_DNA"/>
</dbReference>
<evidence type="ECO:0000313" key="4">
    <source>
        <dbReference type="Proteomes" id="UP000250235"/>
    </source>
</evidence>
<feature type="compositionally biased region" description="Acidic residues" evidence="2">
    <location>
        <begin position="512"/>
        <end position="532"/>
    </location>
</feature>
<evidence type="ECO:0000256" key="1">
    <source>
        <dbReference type="SAM" id="Coils"/>
    </source>
</evidence>
<protein>
    <submittedName>
        <fullName evidence="3">Uncharacterized protein</fullName>
    </submittedName>
</protein>
<feature type="compositionally biased region" description="Low complexity" evidence="2">
    <location>
        <begin position="317"/>
        <end position="330"/>
    </location>
</feature>
<evidence type="ECO:0000313" key="3">
    <source>
        <dbReference type="EMBL" id="KZV40400.1"/>
    </source>
</evidence>
<gene>
    <name evidence="3" type="ORF">F511_43461</name>
</gene>
<name>A0A2Z7C704_9LAMI</name>
<organism evidence="3 4">
    <name type="scientific">Dorcoceras hygrometricum</name>
    <dbReference type="NCBI Taxonomy" id="472368"/>
    <lineage>
        <taxon>Eukaryota</taxon>
        <taxon>Viridiplantae</taxon>
        <taxon>Streptophyta</taxon>
        <taxon>Embryophyta</taxon>
        <taxon>Tracheophyta</taxon>
        <taxon>Spermatophyta</taxon>
        <taxon>Magnoliopsida</taxon>
        <taxon>eudicotyledons</taxon>
        <taxon>Gunneridae</taxon>
        <taxon>Pentapetalae</taxon>
        <taxon>asterids</taxon>
        <taxon>lamiids</taxon>
        <taxon>Lamiales</taxon>
        <taxon>Gesneriaceae</taxon>
        <taxon>Didymocarpoideae</taxon>
        <taxon>Trichosporeae</taxon>
        <taxon>Loxocarpinae</taxon>
        <taxon>Dorcoceras</taxon>
    </lineage>
</organism>
<feature type="coiled-coil region" evidence="1">
    <location>
        <begin position="374"/>
        <end position="454"/>
    </location>
</feature>
<feature type="region of interest" description="Disordered" evidence="2">
    <location>
        <begin position="202"/>
        <end position="225"/>
    </location>
</feature>
<proteinExistence type="predicted"/>
<dbReference type="AlphaFoldDB" id="A0A2Z7C704"/>
<feature type="compositionally biased region" description="Low complexity" evidence="2">
    <location>
        <begin position="1"/>
        <end position="29"/>
    </location>
</feature>
<keyword evidence="4" id="KW-1185">Reference proteome</keyword>
<feature type="compositionally biased region" description="Pro residues" evidence="2">
    <location>
        <begin position="210"/>
        <end position="220"/>
    </location>
</feature>
<keyword evidence="1" id="KW-0175">Coiled coil</keyword>
<accession>A0A2Z7C704</accession>
<feature type="region of interest" description="Disordered" evidence="2">
    <location>
        <begin position="507"/>
        <end position="542"/>
    </location>
</feature>
<dbReference type="Proteomes" id="UP000250235">
    <property type="component" value="Unassembled WGS sequence"/>
</dbReference>
<feature type="compositionally biased region" description="Basic and acidic residues" evidence="2">
    <location>
        <begin position="298"/>
        <end position="307"/>
    </location>
</feature>
<dbReference type="CDD" id="cd06503">
    <property type="entry name" value="ATP-synt_Fo_b"/>
    <property type="match status" value="1"/>
</dbReference>
<evidence type="ECO:0000256" key="2">
    <source>
        <dbReference type="SAM" id="MobiDB-lite"/>
    </source>
</evidence>
<dbReference type="PANTHER" id="PTHR31099">
    <property type="entry name" value="OS06G0165300 PROTEIN"/>
    <property type="match status" value="1"/>
</dbReference>
<reference evidence="3 4" key="1">
    <citation type="journal article" date="2015" name="Proc. Natl. Acad. Sci. U.S.A.">
        <title>The resurrection genome of Boea hygrometrica: A blueprint for survival of dehydration.</title>
        <authorList>
            <person name="Xiao L."/>
            <person name="Yang G."/>
            <person name="Zhang L."/>
            <person name="Yang X."/>
            <person name="Zhao S."/>
            <person name="Ji Z."/>
            <person name="Zhou Q."/>
            <person name="Hu M."/>
            <person name="Wang Y."/>
            <person name="Chen M."/>
            <person name="Xu Y."/>
            <person name="Jin H."/>
            <person name="Xiao X."/>
            <person name="Hu G."/>
            <person name="Bao F."/>
            <person name="Hu Y."/>
            <person name="Wan P."/>
            <person name="Li L."/>
            <person name="Deng X."/>
            <person name="Kuang T."/>
            <person name="Xiang C."/>
            <person name="Zhu J.K."/>
            <person name="Oliver M.J."/>
            <person name="He Y."/>
        </authorList>
    </citation>
    <scope>NUCLEOTIDE SEQUENCE [LARGE SCALE GENOMIC DNA]</scope>
    <source>
        <strain evidence="4">cv. XS01</strain>
    </source>
</reference>
<dbReference type="PANTHER" id="PTHR31099:SF49">
    <property type="entry name" value="MYOSIN HEAVY CHAIN-LIKE PROTEIN"/>
    <property type="match status" value="1"/>
</dbReference>